<sequence>MEAPSSPRLRLWRQLPTPCSPLRRAVPTPASTVWEDTYESLTLQCELAHQTPGDPDSLAPL</sequence>
<keyword evidence="2" id="KW-1185">Reference proteome</keyword>
<name>S7PIZ2_MYOBR</name>
<gene>
    <name evidence="1" type="ORF">D623_10003899</name>
</gene>
<dbReference type="Proteomes" id="UP000052978">
    <property type="component" value="Unassembled WGS sequence"/>
</dbReference>
<accession>S7PIZ2</accession>
<evidence type="ECO:0000313" key="2">
    <source>
        <dbReference type="Proteomes" id="UP000052978"/>
    </source>
</evidence>
<proteinExistence type="predicted"/>
<organism evidence="1 2">
    <name type="scientific">Myotis brandtii</name>
    <name type="common">Brandt's bat</name>
    <dbReference type="NCBI Taxonomy" id="109478"/>
    <lineage>
        <taxon>Eukaryota</taxon>
        <taxon>Metazoa</taxon>
        <taxon>Chordata</taxon>
        <taxon>Craniata</taxon>
        <taxon>Vertebrata</taxon>
        <taxon>Euteleostomi</taxon>
        <taxon>Mammalia</taxon>
        <taxon>Eutheria</taxon>
        <taxon>Laurasiatheria</taxon>
        <taxon>Chiroptera</taxon>
        <taxon>Yangochiroptera</taxon>
        <taxon>Vespertilionidae</taxon>
        <taxon>Myotis</taxon>
    </lineage>
</organism>
<reference evidence="1 2" key="1">
    <citation type="journal article" date="2013" name="Nat. Commun.">
        <title>Genome analysis reveals insights into physiology and longevity of the Brandt's bat Myotis brandtii.</title>
        <authorList>
            <person name="Seim I."/>
            <person name="Fang X."/>
            <person name="Xiong Z."/>
            <person name="Lobanov A.V."/>
            <person name="Huang Z."/>
            <person name="Ma S."/>
            <person name="Feng Y."/>
            <person name="Turanov A.A."/>
            <person name="Zhu Y."/>
            <person name="Lenz T.L."/>
            <person name="Gerashchenko M.V."/>
            <person name="Fan D."/>
            <person name="Hee Yim S."/>
            <person name="Yao X."/>
            <person name="Jordan D."/>
            <person name="Xiong Y."/>
            <person name="Ma Y."/>
            <person name="Lyapunov A.N."/>
            <person name="Chen G."/>
            <person name="Kulakova O.I."/>
            <person name="Sun Y."/>
            <person name="Lee S.G."/>
            <person name="Bronson R.T."/>
            <person name="Moskalev A.A."/>
            <person name="Sunyaev S.R."/>
            <person name="Zhang G."/>
            <person name="Krogh A."/>
            <person name="Wang J."/>
            <person name="Gladyshev V.N."/>
        </authorList>
    </citation>
    <scope>NUCLEOTIDE SEQUENCE [LARGE SCALE GENOMIC DNA]</scope>
</reference>
<dbReference type="AlphaFoldDB" id="S7PIZ2"/>
<dbReference type="EMBL" id="KE162370">
    <property type="protein sequence ID" value="EPQ07962.1"/>
    <property type="molecule type" value="Genomic_DNA"/>
</dbReference>
<protein>
    <submittedName>
        <fullName evidence="1">Uncharacterized protein</fullName>
    </submittedName>
</protein>
<evidence type="ECO:0000313" key="1">
    <source>
        <dbReference type="EMBL" id="EPQ07962.1"/>
    </source>
</evidence>